<evidence type="ECO:0000313" key="2">
    <source>
        <dbReference type="EMBL" id="WAC02447.1"/>
    </source>
</evidence>
<evidence type="ECO:0000313" key="3">
    <source>
        <dbReference type="Proteomes" id="UP001164705"/>
    </source>
</evidence>
<dbReference type="GO" id="GO:0008233">
    <property type="term" value="F:peptidase activity"/>
    <property type="evidence" value="ECO:0007669"/>
    <property type="project" value="UniProtKB-KW"/>
</dbReference>
<keyword evidence="1" id="KW-0472">Membrane</keyword>
<dbReference type="EC" id="3.4.-.-" evidence="2"/>
<reference evidence="2" key="1">
    <citation type="submission" date="2022-11" db="EMBL/GenBank/DDBJ databases">
        <title>Lacinutrix neustonica HL-RS19T sp. nov., isolated from the surface microlayer sample of brackish Lake Shihwa.</title>
        <authorList>
            <person name="Choi J.Y."/>
            <person name="Hwang C.Y."/>
        </authorList>
    </citation>
    <scope>NUCLEOTIDE SEQUENCE</scope>
    <source>
        <strain evidence="2">HL-RS19</strain>
    </source>
</reference>
<feature type="transmembrane region" description="Helical" evidence="1">
    <location>
        <begin position="175"/>
        <end position="192"/>
    </location>
</feature>
<keyword evidence="3" id="KW-1185">Reference proteome</keyword>
<keyword evidence="1" id="KW-1133">Transmembrane helix</keyword>
<organism evidence="2 3">
    <name type="scientific">Lacinutrix neustonica</name>
    <dbReference type="NCBI Taxonomy" id="2980107"/>
    <lineage>
        <taxon>Bacteria</taxon>
        <taxon>Pseudomonadati</taxon>
        <taxon>Bacteroidota</taxon>
        <taxon>Flavobacteriia</taxon>
        <taxon>Flavobacteriales</taxon>
        <taxon>Flavobacteriaceae</taxon>
        <taxon>Lacinutrix</taxon>
    </lineage>
</organism>
<feature type="transmembrane region" description="Helical" evidence="1">
    <location>
        <begin position="134"/>
        <end position="155"/>
    </location>
</feature>
<name>A0A9E8SE65_9FLAO</name>
<feature type="transmembrane region" description="Helical" evidence="1">
    <location>
        <begin position="199"/>
        <end position="219"/>
    </location>
</feature>
<dbReference type="RefSeq" id="WP_267677044.1">
    <property type="nucleotide sequence ID" value="NZ_CP113088.1"/>
</dbReference>
<dbReference type="Proteomes" id="UP001164705">
    <property type="component" value="Chromosome"/>
</dbReference>
<feature type="transmembrane region" description="Helical" evidence="1">
    <location>
        <begin position="76"/>
        <end position="93"/>
    </location>
</feature>
<keyword evidence="1" id="KW-0812">Transmembrane</keyword>
<feature type="transmembrane region" description="Helical" evidence="1">
    <location>
        <begin position="105"/>
        <end position="122"/>
    </location>
</feature>
<evidence type="ECO:0000256" key="1">
    <source>
        <dbReference type="SAM" id="Phobius"/>
    </source>
</evidence>
<dbReference type="AlphaFoldDB" id="A0A9E8SE65"/>
<keyword evidence="2" id="KW-0378">Hydrolase</keyword>
<dbReference type="EMBL" id="CP113088">
    <property type="protein sequence ID" value="WAC02447.1"/>
    <property type="molecule type" value="Genomic_DNA"/>
</dbReference>
<dbReference type="KEGG" id="lnu:N7U66_01655"/>
<sequence length="247" mass="28783">MKLKLIHPKTYYIEFKQLFRFVVNPIYNSTQVLTKPQKIAGTWTMFVVKFVLTVIVGASIGVFYDAENLTTSNMKARFSPLVLLVLSLLILPLLEEGAYRLSLKFKPIFPAITLSIFTYYIFSKGVYHTKLSDVYSHFMERCLIALSVVLVFYPLFSIPKIKHVLELFWTNHFRWIYYGSCLLFAWSHITNYELTIEHLLLMPLITMDKLVSGLCYGYTRVHYGFYYSFAIHMLNNSIGFIVALFLV</sequence>
<keyword evidence="2" id="KW-0645">Protease</keyword>
<feature type="transmembrane region" description="Helical" evidence="1">
    <location>
        <begin position="225"/>
        <end position="246"/>
    </location>
</feature>
<dbReference type="GO" id="GO:0006508">
    <property type="term" value="P:proteolysis"/>
    <property type="evidence" value="ECO:0007669"/>
    <property type="project" value="UniProtKB-KW"/>
</dbReference>
<feature type="transmembrane region" description="Helical" evidence="1">
    <location>
        <begin position="43"/>
        <end position="64"/>
    </location>
</feature>
<accession>A0A9E8SE65</accession>
<protein>
    <submittedName>
        <fullName evidence="2">CPBP family glutamic-type intramembrane protease</fullName>
        <ecNumber evidence="2">3.4.-.-</ecNumber>
    </submittedName>
</protein>
<gene>
    <name evidence="2" type="ORF">N7U66_01655</name>
</gene>
<proteinExistence type="predicted"/>